<dbReference type="AlphaFoldDB" id="A0A134BAM8"/>
<gene>
    <name evidence="8" type="ORF">HMPREF3185_00663</name>
</gene>
<dbReference type="EMBL" id="LSDK01000050">
    <property type="protein sequence ID" value="KXB77007.1"/>
    <property type="molecule type" value="Genomic_DNA"/>
</dbReference>
<dbReference type="InterPro" id="IPR034428">
    <property type="entry name" value="ThiH/NoCL/HydG-like"/>
</dbReference>
<dbReference type="OrthoDB" id="9801120at2"/>
<evidence type="ECO:0000256" key="2">
    <source>
        <dbReference type="ARBA" id="ARBA00022485"/>
    </source>
</evidence>
<protein>
    <submittedName>
        <fullName evidence="8">Thiazole biosynthesis protein ThiH</fullName>
    </submittedName>
</protein>
<keyword evidence="6" id="KW-0411">Iron-sulfur</keyword>
<dbReference type="Proteomes" id="UP000070224">
    <property type="component" value="Unassembled WGS sequence"/>
</dbReference>
<organism evidence="8 9">
    <name type="scientific">Porphyromonas somerae</name>
    <dbReference type="NCBI Taxonomy" id="322095"/>
    <lineage>
        <taxon>Bacteria</taxon>
        <taxon>Pseudomonadati</taxon>
        <taxon>Bacteroidota</taxon>
        <taxon>Bacteroidia</taxon>
        <taxon>Bacteroidales</taxon>
        <taxon>Porphyromonadaceae</taxon>
        <taxon>Porphyromonas</taxon>
    </lineage>
</organism>
<dbReference type="Pfam" id="PF04055">
    <property type="entry name" value="Radical_SAM"/>
    <property type="match status" value="1"/>
</dbReference>
<keyword evidence="3" id="KW-0949">S-adenosyl-L-methionine</keyword>
<dbReference type="PATRIC" id="fig|322095.3.peg.656"/>
<dbReference type="PROSITE" id="PS51918">
    <property type="entry name" value="RADICAL_SAM"/>
    <property type="match status" value="1"/>
</dbReference>
<dbReference type="InterPro" id="IPR010722">
    <property type="entry name" value="BATS_dom"/>
</dbReference>
<keyword evidence="5" id="KW-0408">Iron</keyword>
<dbReference type="InterPro" id="IPR013785">
    <property type="entry name" value="Aldolase_TIM"/>
</dbReference>
<evidence type="ECO:0000256" key="6">
    <source>
        <dbReference type="ARBA" id="ARBA00023014"/>
    </source>
</evidence>
<dbReference type="CDD" id="cd01335">
    <property type="entry name" value="Radical_SAM"/>
    <property type="match status" value="1"/>
</dbReference>
<name>A0A134BAM8_9PORP</name>
<dbReference type="NCBIfam" id="TIGR02351">
    <property type="entry name" value="thiH"/>
    <property type="match status" value="1"/>
</dbReference>
<dbReference type="SFLD" id="SFLDG01060">
    <property type="entry name" value="BATS_domain_containing"/>
    <property type="match status" value="1"/>
</dbReference>
<dbReference type="InterPro" id="IPR012726">
    <property type="entry name" value="ThiH"/>
</dbReference>
<dbReference type="STRING" id="322095.HMPREF3185_00663"/>
<evidence type="ECO:0000259" key="7">
    <source>
        <dbReference type="PROSITE" id="PS51918"/>
    </source>
</evidence>
<dbReference type="PANTHER" id="PTHR43583">
    <property type="entry name" value="2-IMINOACETATE SYNTHASE"/>
    <property type="match status" value="1"/>
</dbReference>
<dbReference type="SUPFAM" id="SSF102114">
    <property type="entry name" value="Radical SAM enzymes"/>
    <property type="match status" value="1"/>
</dbReference>
<dbReference type="SMART" id="SM00876">
    <property type="entry name" value="BATS"/>
    <property type="match status" value="1"/>
</dbReference>
<keyword evidence="4" id="KW-0479">Metal-binding</keyword>
<dbReference type="SFLD" id="SFLDF00301">
    <property type="entry name" value="2-iminoacetate_synthase_(ThiH)"/>
    <property type="match status" value="1"/>
</dbReference>
<keyword evidence="9" id="KW-1185">Reference proteome</keyword>
<dbReference type="RefSeq" id="WP_060935110.1">
    <property type="nucleotide sequence ID" value="NZ_KQ960432.1"/>
</dbReference>
<dbReference type="SFLD" id="SFLDG01081">
    <property type="entry name" value="cleavage_of_the_Ca-Cb_bond_in"/>
    <property type="match status" value="1"/>
</dbReference>
<comment type="caution">
    <text evidence="8">The sequence shown here is derived from an EMBL/GenBank/DDBJ whole genome shotgun (WGS) entry which is preliminary data.</text>
</comment>
<dbReference type="GO" id="GO:0009228">
    <property type="term" value="P:thiamine biosynthetic process"/>
    <property type="evidence" value="ECO:0007669"/>
    <property type="project" value="InterPro"/>
</dbReference>
<sequence length="372" mass="42419">MTTDTTAYDVLRAYDFDTLQREIYSKTAADVQRALTTPHRTIADFMALVSPAAVPYLEEMAREAHRLTVERFGHTIQLYIPLYLSNVCSNSCVYCGFSVENKIRRRQLTLSEIDREVEAIKALGFRHLLLVSGEDLRASSWKYYLQVVEHIRPHFAQLSLEVQPLTTEQYTALHEAGVDYVCVYQETYHEAHYPSYHPRGKKADYRYRLETPDRIAQAGIAKIGLGALLGLEDWRTDSTFTALHLCYLRQRYRKTRYSISLPRLRPAVGAYEPSSPIDDLGITQLILAFRLLDPHVEISLSTRESASFRDHVLPLGITSMSAGSHTEPGGYAESSEDLEQFVINDSRSSAEFAAHLRSAGYEPVWKDWDSWL</sequence>
<keyword evidence="2" id="KW-0004">4Fe-4S</keyword>
<dbReference type="GO" id="GO:0051539">
    <property type="term" value="F:4 iron, 4 sulfur cluster binding"/>
    <property type="evidence" value="ECO:0007669"/>
    <property type="project" value="UniProtKB-KW"/>
</dbReference>
<evidence type="ECO:0000256" key="5">
    <source>
        <dbReference type="ARBA" id="ARBA00023004"/>
    </source>
</evidence>
<dbReference type="Gene3D" id="3.20.20.70">
    <property type="entry name" value="Aldolase class I"/>
    <property type="match status" value="1"/>
</dbReference>
<reference evidence="9" key="1">
    <citation type="submission" date="2016-01" db="EMBL/GenBank/DDBJ databases">
        <authorList>
            <person name="Mitreva M."/>
            <person name="Pepin K.H."/>
            <person name="Mihindukulasuriya K.A."/>
            <person name="Fulton R."/>
            <person name="Fronick C."/>
            <person name="O'Laughlin M."/>
            <person name="Miner T."/>
            <person name="Herter B."/>
            <person name="Rosa B.A."/>
            <person name="Cordes M."/>
            <person name="Tomlinson C."/>
            <person name="Wollam A."/>
            <person name="Palsikar V.B."/>
            <person name="Mardis E.R."/>
            <person name="Wilson R.K."/>
        </authorList>
    </citation>
    <scope>NUCLEOTIDE SEQUENCE [LARGE SCALE GENOMIC DNA]</scope>
    <source>
        <strain evidence="9">KA00683</strain>
    </source>
</reference>
<dbReference type="SFLD" id="SFLDS00029">
    <property type="entry name" value="Radical_SAM"/>
    <property type="match status" value="1"/>
</dbReference>
<dbReference type="Pfam" id="PF06968">
    <property type="entry name" value="BATS"/>
    <property type="match status" value="1"/>
</dbReference>
<proteinExistence type="predicted"/>
<dbReference type="PANTHER" id="PTHR43583:SF1">
    <property type="entry name" value="2-IMINOACETATE SYNTHASE"/>
    <property type="match status" value="1"/>
</dbReference>
<dbReference type="InterPro" id="IPR058240">
    <property type="entry name" value="rSAM_sf"/>
</dbReference>
<comment type="cofactor">
    <cofactor evidence="1">
        <name>[4Fe-4S] cluster</name>
        <dbReference type="ChEBI" id="CHEBI:49883"/>
    </cofactor>
</comment>
<dbReference type="GO" id="GO:0005506">
    <property type="term" value="F:iron ion binding"/>
    <property type="evidence" value="ECO:0007669"/>
    <property type="project" value="InterPro"/>
</dbReference>
<evidence type="ECO:0000256" key="4">
    <source>
        <dbReference type="ARBA" id="ARBA00022723"/>
    </source>
</evidence>
<evidence type="ECO:0000313" key="9">
    <source>
        <dbReference type="Proteomes" id="UP000070224"/>
    </source>
</evidence>
<accession>A0A134BAM8</accession>
<feature type="domain" description="Radical SAM core" evidence="7">
    <location>
        <begin position="74"/>
        <end position="301"/>
    </location>
</feature>
<dbReference type="InterPro" id="IPR007197">
    <property type="entry name" value="rSAM"/>
</dbReference>
<dbReference type="GO" id="GO:0003824">
    <property type="term" value="F:catalytic activity"/>
    <property type="evidence" value="ECO:0007669"/>
    <property type="project" value="InterPro"/>
</dbReference>
<evidence type="ECO:0000256" key="1">
    <source>
        <dbReference type="ARBA" id="ARBA00001966"/>
    </source>
</evidence>
<evidence type="ECO:0000313" key="8">
    <source>
        <dbReference type="EMBL" id="KXB77007.1"/>
    </source>
</evidence>
<evidence type="ECO:0000256" key="3">
    <source>
        <dbReference type="ARBA" id="ARBA00022691"/>
    </source>
</evidence>